<gene>
    <name evidence="3" type="ORF">GSONMT00030255001</name>
</gene>
<evidence type="ECO:0000313" key="4">
    <source>
        <dbReference type="Proteomes" id="UP000193380"/>
    </source>
</evidence>
<feature type="domain" description="Sleeping Beauty transposase HTH" evidence="2">
    <location>
        <begin position="1"/>
        <end position="52"/>
    </location>
</feature>
<feature type="compositionally biased region" description="Basic and acidic residues" evidence="1">
    <location>
        <begin position="68"/>
        <end position="79"/>
    </location>
</feature>
<dbReference type="STRING" id="8022.A0A060Z128"/>
<dbReference type="PaxDb" id="8022-A0A060Z128"/>
<dbReference type="AlphaFoldDB" id="A0A060Z128"/>
<reference evidence="3" key="2">
    <citation type="submission" date="2014-03" db="EMBL/GenBank/DDBJ databases">
        <authorList>
            <person name="Genoscope - CEA"/>
        </authorList>
    </citation>
    <scope>NUCLEOTIDE SEQUENCE</scope>
</reference>
<dbReference type="Proteomes" id="UP000193380">
    <property type="component" value="Unassembled WGS sequence"/>
</dbReference>
<dbReference type="Gene3D" id="1.10.10.10">
    <property type="entry name" value="Winged helix-like DNA-binding domain superfamily/Winged helix DNA-binding domain"/>
    <property type="match status" value="1"/>
</dbReference>
<dbReference type="Pfam" id="PF25787">
    <property type="entry name" value="HTH_SB"/>
    <property type="match status" value="1"/>
</dbReference>
<proteinExistence type="predicted"/>
<sequence length="79" mass="8900">MRSKELSIALRDRIVLRYRSGKGYQKMSAALKIHKKTVSSITLKWNKFGTTKTLLGAGRPVKLSSRGRRGDQEPDSHSD</sequence>
<reference evidence="3" key="1">
    <citation type="journal article" date="2014" name="Nat. Commun.">
        <title>The rainbow trout genome provides novel insights into evolution after whole-genome duplication in vertebrates.</title>
        <authorList>
            <person name="Berthelot C."/>
            <person name="Brunet F."/>
            <person name="Chalopin D."/>
            <person name="Juanchich A."/>
            <person name="Bernard M."/>
            <person name="Noel B."/>
            <person name="Bento P."/>
            <person name="Da Silva C."/>
            <person name="Labadie K."/>
            <person name="Alberti A."/>
            <person name="Aury J.M."/>
            <person name="Louis A."/>
            <person name="Dehais P."/>
            <person name="Bardou P."/>
            <person name="Montfort J."/>
            <person name="Klopp C."/>
            <person name="Cabau C."/>
            <person name="Gaspin C."/>
            <person name="Thorgaard G.H."/>
            <person name="Boussaha M."/>
            <person name="Quillet E."/>
            <person name="Guyomard R."/>
            <person name="Galiana D."/>
            <person name="Bobe J."/>
            <person name="Volff J.N."/>
            <person name="Genet C."/>
            <person name="Wincker P."/>
            <person name="Jaillon O."/>
            <person name="Roest Crollius H."/>
            <person name="Guiguen Y."/>
        </authorList>
    </citation>
    <scope>NUCLEOTIDE SEQUENCE [LARGE SCALE GENOMIC DNA]</scope>
</reference>
<organism evidence="3 4">
    <name type="scientific">Oncorhynchus mykiss</name>
    <name type="common">Rainbow trout</name>
    <name type="synonym">Salmo gairdneri</name>
    <dbReference type="NCBI Taxonomy" id="8022"/>
    <lineage>
        <taxon>Eukaryota</taxon>
        <taxon>Metazoa</taxon>
        <taxon>Chordata</taxon>
        <taxon>Craniata</taxon>
        <taxon>Vertebrata</taxon>
        <taxon>Euteleostomi</taxon>
        <taxon>Actinopterygii</taxon>
        <taxon>Neopterygii</taxon>
        <taxon>Teleostei</taxon>
        <taxon>Protacanthopterygii</taxon>
        <taxon>Salmoniformes</taxon>
        <taxon>Salmonidae</taxon>
        <taxon>Salmoninae</taxon>
        <taxon>Oncorhynchus</taxon>
    </lineage>
</organism>
<evidence type="ECO:0000256" key="1">
    <source>
        <dbReference type="SAM" id="MobiDB-lite"/>
    </source>
</evidence>
<feature type="non-terminal residue" evidence="3">
    <location>
        <position position="79"/>
    </location>
</feature>
<dbReference type="SUPFAM" id="SSF46689">
    <property type="entry name" value="Homeodomain-like"/>
    <property type="match status" value="1"/>
</dbReference>
<dbReference type="EMBL" id="FR932624">
    <property type="protein sequence ID" value="CDQ97711.1"/>
    <property type="molecule type" value="Genomic_DNA"/>
</dbReference>
<dbReference type="InterPro" id="IPR009057">
    <property type="entry name" value="Homeodomain-like_sf"/>
</dbReference>
<feature type="region of interest" description="Disordered" evidence="1">
    <location>
        <begin position="56"/>
        <end position="79"/>
    </location>
</feature>
<accession>A0A060Z128</accession>
<dbReference type="InterPro" id="IPR036388">
    <property type="entry name" value="WH-like_DNA-bd_sf"/>
</dbReference>
<evidence type="ECO:0000259" key="2">
    <source>
        <dbReference type="Pfam" id="PF25787"/>
    </source>
</evidence>
<name>A0A060Z128_ONCMY</name>
<protein>
    <recommendedName>
        <fullName evidence="2">Sleeping Beauty transposase HTH domain-containing protein</fullName>
    </recommendedName>
</protein>
<dbReference type="InterPro" id="IPR057667">
    <property type="entry name" value="HTH_SB"/>
</dbReference>
<evidence type="ECO:0000313" key="3">
    <source>
        <dbReference type="EMBL" id="CDQ97711.1"/>
    </source>
</evidence>